<keyword evidence="2 5" id="KW-0560">Oxidoreductase</keyword>
<feature type="binding site" evidence="5">
    <location>
        <position position="257"/>
    </location>
    <ligand>
        <name>NAD(+)</name>
        <dbReference type="ChEBI" id="CHEBI:57540"/>
    </ligand>
</feature>
<feature type="active site" evidence="5">
    <location>
        <position position="237"/>
    </location>
</feature>
<feature type="binding site" evidence="5">
    <location>
        <position position="146"/>
    </location>
    <ligand>
        <name>NAD(+)</name>
        <dbReference type="ChEBI" id="CHEBI:57540"/>
    </ligand>
</feature>
<feature type="active site" evidence="5">
    <location>
        <position position="208"/>
    </location>
</feature>
<dbReference type="InterPro" id="IPR020921">
    <property type="entry name" value="Erythronate-4-P_DHase"/>
</dbReference>
<evidence type="ECO:0000256" key="1">
    <source>
        <dbReference type="ARBA" id="ARBA00022490"/>
    </source>
</evidence>
<dbReference type="EC" id="1.1.1.290" evidence="5"/>
<comment type="caution">
    <text evidence="5">Lacks conserved residue(s) required for the propagation of feature annotation.</text>
</comment>
<dbReference type="CDD" id="cd12158">
    <property type="entry name" value="ErythrP_dh"/>
    <property type="match status" value="1"/>
</dbReference>
<keyword evidence="4 5" id="KW-0664">Pyridoxine biosynthesis</keyword>
<keyword evidence="8" id="KW-1185">Reference proteome</keyword>
<comment type="subunit">
    <text evidence="5">Homodimer.</text>
</comment>
<dbReference type="SUPFAM" id="SSF51735">
    <property type="entry name" value="NAD(P)-binding Rossmann-fold domains"/>
    <property type="match status" value="1"/>
</dbReference>
<protein>
    <recommendedName>
        <fullName evidence="5">Erythronate-4-phosphate dehydrogenase</fullName>
        <ecNumber evidence="5">1.1.1.290</ecNumber>
    </recommendedName>
</protein>
<feature type="binding site" evidence="5">
    <location>
        <position position="232"/>
    </location>
    <ligand>
        <name>NAD(+)</name>
        <dbReference type="ChEBI" id="CHEBI:57540"/>
    </ligand>
</feature>
<dbReference type="Pfam" id="PF02826">
    <property type="entry name" value="2-Hacid_dh_C"/>
    <property type="match status" value="1"/>
</dbReference>
<dbReference type="PANTHER" id="PTHR42938:SF9">
    <property type="entry name" value="FORMATE DEHYDROGENASE 1"/>
    <property type="match status" value="1"/>
</dbReference>
<comment type="caution">
    <text evidence="7">The sequence shown here is derived from an EMBL/GenBank/DDBJ whole genome shotgun (WGS) entry which is preliminary data.</text>
</comment>
<dbReference type="SUPFAM" id="SSF52283">
    <property type="entry name" value="Formate/glycerate dehydrogenase catalytic domain-like"/>
    <property type="match status" value="1"/>
</dbReference>
<comment type="catalytic activity">
    <reaction evidence="5">
        <text>4-phospho-D-erythronate + NAD(+) = (R)-3-hydroxy-2-oxo-4-phosphooxybutanoate + NADH + H(+)</text>
        <dbReference type="Rhea" id="RHEA:18829"/>
        <dbReference type="ChEBI" id="CHEBI:15378"/>
        <dbReference type="ChEBI" id="CHEBI:57540"/>
        <dbReference type="ChEBI" id="CHEBI:57945"/>
        <dbReference type="ChEBI" id="CHEBI:58538"/>
        <dbReference type="ChEBI" id="CHEBI:58766"/>
        <dbReference type="EC" id="1.1.1.290"/>
    </reaction>
</comment>
<organism evidence="7 8">
    <name type="scientific">Porphyromonas canoris</name>
    <dbReference type="NCBI Taxonomy" id="36875"/>
    <lineage>
        <taxon>Bacteria</taxon>
        <taxon>Pseudomonadati</taxon>
        <taxon>Bacteroidota</taxon>
        <taxon>Bacteroidia</taxon>
        <taxon>Bacteroidales</taxon>
        <taxon>Porphyromonadaceae</taxon>
        <taxon>Porphyromonas</taxon>
    </lineage>
</organism>
<reference evidence="7 8" key="1">
    <citation type="submission" date="2014-08" db="EMBL/GenBank/DDBJ databases">
        <title>Porphyromonas canoris strain:OH2762 Genome sequencing.</title>
        <authorList>
            <person name="Wallis C."/>
            <person name="Deusch O."/>
            <person name="O'Flynn C."/>
            <person name="Davis I."/>
            <person name="Jospin G."/>
            <person name="Darling A.E."/>
            <person name="Coil D.A."/>
            <person name="Alexiev A."/>
            <person name="Horsfall A."/>
            <person name="Kirkwood N."/>
            <person name="Harris S."/>
            <person name="Eisen J.A."/>
        </authorList>
    </citation>
    <scope>NUCLEOTIDE SEQUENCE [LARGE SCALE GENOMIC DNA]</scope>
    <source>
        <strain evidence="8">COT-108 OH2762</strain>
    </source>
</reference>
<feature type="binding site" evidence="5">
    <location>
        <position position="175"/>
    </location>
    <ligand>
        <name>NAD(+)</name>
        <dbReference type="ChEBI" id="CHEBI:57540"/>
    </ligand>
</feature>
<keyword evidence="1 5" id="KW-0963">Cytoplasm</keyword>
<evidence type="ECO:0000313" key="8">
    <source>
        <dbReference type="Proteomes" id="UP000030101"/>
    </source>
</evidence>
<dbReference type="InterPro" id="IPR006140">
    <property type="entry name" value="D-isomer_DH_NAD-bd"/>
</dbReference>
<feature type="binding site" evidence="5">
    <location>
        <position position="45"/>
    </location>
    <ligand>
        <name>substrate</name>
    </ligand>
</feature>
<comment type="function">
    <text evidence="5">Catalyzes the oxidation of erythronate-4-phosphate to 3-hydroxy-2-oxo-4-phosphonooxybutanoate.</text>
</comment>
<evidence type="ECO:0000256" key="4">
    <source>
        <dbReference type="ARBA" id="ARBA00023096"/>
    </source>
</evidence>
<comment type="subcellular location">
    <subcellularLocation>
        <location evidence="5">Cytoplasm</location>
    </subcellularLocation>
</comment>
<proteinExistence type="inferred from homology"/>
<accession>A0ABR4XIY1</accession>
<dbReference type="HAMAP" id="MF_01825">
    <property type="entry name" value="PdxB"/>
    <property type="match status" value="1"/>
</dbReference>
<dbReference type="NCBIfam" id="NF001309">
    <property type="entry name" value="PRK00257.1"/>
    <property type="match status" value="1"/>
</dbReference>
<feature type="active site" description="Proton donor" evidence="5">
    <location>
        <position position="254"/>
    </location>
</feature>
<name>A0ABR4XIY1_9PORP</name>
<comment type="pathway">
    <text evidence="5">Cofactor biosynthesis; pyridoxine 5'-phosphate biosynthesis; pyridoxine 5'-phosphate from D-erythrose 4-phosphate: step 2/5.</text>
</comment>
<dbReference type="EMBL" id="JQZV01000013">
    <property type="protein sequence ID" value="KGN91660.1"/>
    <property type="molecule type" value="Genomic_DNA"/>
</dbReference>
<dbReference type="Proteomes" id="UP000030101">
    <property type="component" value="Unassembled WGS sequence"/>
</dbReference>
<dbReference type="InterPro" id="IPR038251">
    <property type="entry name" value="PdxB_dimer_sf"/>
</dbReference>
<dbReference type="PANTHER" id="PTHR42938">
    <property type="entry name" value="FORMATE DEHYDROGENASE 1"/>
    <property type="match status" value="1"/>
</dbReference>
<feature type="binding site" evidence="5">
    <location>
        <position position="66"/>
    </location>
    <ligand>
        <name>substrate</name>
    </ligand>
</feature>
<dbReference type="Gene3D" id="3.40.50.720">
    <property type="entry name" value="NAD(P)-binding Rossmann-like Domain"/>
    <property type="match status" value="2"/>
</dbReference>
<evidence type="ECO:0000313" key="7">
    <source>
        <dbReference type="EMBL" id="KGN91660.1"/>
    </source>
</evidence>
<sequence>MKILAESSVPYLRGVLEHLGEVTYLPSSEFTPETVRDKDWLIIRSITKCTANLLKGSSVKLITTATIGFDHIDTAYCDANGIAWRNSPGCNANAVAHFLSSALALYALHSGYSLRGKTIGIVGVGHVGSLMAKYAEALGMKVLLNDPPRAEKEGDADFVEIAQIYGEADIISFHTPLTKEGRYATYHLFDSSSLPLIGRKPIVINACRGAVTETEALLEGIRTGQISNVIIDCWENEPNISDRLLAEALIATPHVAGFSADGKCNGAVACVKNGCDFFGIEGSHLIDQMTPPPPKEQNITLDASDPDAILHALLRTLDLTEIDSRMREKQMPFEQQRKEYFYPREPHAYTVVSREMSADLKERLASIGFKTLSEPV</sequence>
<evidence type="ECO:0000256" key="3">
    <source>
        <dbReference type="ARBA" id="ARBA00023027"/>
    </source>
</evidence>
<gene>
    <name evidence="5" type="primary">pdxB</name>
    <name evidence="7" type="ORF">HQ43_06015</name>
</gene>
<dbReference type="Gene3D" id="3.30.1370.170">
    <property type="match status" value="1"/>
</dbReference>
<comment type="similarity">
    <text evidence="5">Belongs to the D-isomer specific 2-hydroxyacid dehydrogenase family. PdxB subfamily.</text>
</comment>
<dbReference type="InterPro" id="IPR036291">
    <property type="entry name" value="NAD(P)-bd_dom_sf"/>
</dbReference>
<feature type="domain" description="D-isomer specific 2-hydroxyacid dehydrogenase NAD-binding" evidence="6">
    <location>
        <begin position="110"/>
        <end position="256"/>
    </location>
</feature>
<keyword evidence="3 5" id="KW-0520">NAD</keyword>
<dbReference type="RefSeq" id="WP_036792599.1">
    <property type="nucleotide sequence ID" value="NZ_JQZV01000013.1"/>
</dbReference>
<evidence type="ECO:0000259" key="6">
    <source>
        <dbReference type="Pfam" id="PF02826"/>
    </source>
</evidence>
<evidence type="ECO:0000256" key="2">
    <source>
        <dbReference type="ARBA" id="ARBA00023002"/>
    </source>
</evidence>
<evidence type="ECO:0000256" key="5">
    <source>
        <dbReference type="HAMAP-Rule" id="MF_01825"/>
    </source>
</evidence>